<feature type="region of interest" description="Disordered" evidence="3">
    <location>
        <begin position="300"/>
        <end position="389"/>
    </location>
</feature>
<evidence type="ECO:0000313" key="6">
    <source>
        <dbReference type="RefSeq" id="XP_013787919.1"/>
    </source>
</evidence>
<dbReference type="PANTHER" id="PTHR15711:SF32">
    <property type="entry name" value="RAP GTPASE ACTIVATING PROTEIN 1, ISOFORM H"/>
    <property type="match status" value="1"/>
</dbReference>
<evidence type="ECO:0000256" key="1">
    <source>
        <dbReference type="ARBA" id="ARBA00022468"/>
    </source>
</evidence>
<dbReference type="Gene3D" id="3.40.50.11210">
    <property type="entry name" value="Rap/Ran-GAP"/>
    <property type="match status" value="1"/>
</dbReference>
<feature type="compositionally biased region" description="Polar residues" evidence="3">
    <location>
        <begin position="350"/>
        <end position="364"/>
    </location>
</feature>
<accession>A0ABM1BSP9</accession>
<dbReference type="GeneID" id="106471843"/>
<name>A0ABM1BSP9_LIMPO</name>
<dbReference type="InterPro" id="IPR000331">
    <property type="entry name" value="Rap/Ran_GAP_dom"/>
</dbReference>
<dbReference type="InterPro" id="IPR050989">
    <property type="entry name" value="Rap1_Ran_GAP"/>
</dbReference>
<keyword evidence="5" id="KW-1185">Reference proteome</keyword>
<dbReference type="Pfam" id="PF02145">
    <property type="entry name" value="Rap_GAP"/>
    <property type="match status" value="1"/>
</dbReference>
<organism evidence="5 6">
    <name type="scientific">Limulus polyphemus</name>
    <name type="common">Atlantic horseshoe crab</name>
    <dbReference type="NCBI Taxonomy" id="6850"/>
    <lineage>
        <taxon>Eukaryota</taxon>
        <taxon>Metazoa</taxon>
        <taxon>Ecdysozoa</taxon>
        <taxon>Arthropoda</taxon>
        <taxon>Chelicerata</taxon>
        <taxon>Merostomata</taxon>
        <taxon>Xiphosura</taxon>
        <taxon>Limulidae</taxon>
        <taxon>Limulus</taxon>
    </lineage>
</organism>
<evidence type="ECO:0000313" key="5">
    <source>
        <dbReference type="Proteomes" id="UP000694941"/>
    </source>
</evidence>
<feature type="domain" description="Rap-GAP" evidence="4">
    <location>
        <begin position="41"/>
        <end position="257"/>
    </location>
</feature>
<feature type="compositionally biased region" description="Low complexity" evidence="3">
    <location>
        <begin position="318"/>
        <end position="329"/>
    </location>
</feature>
<feature type="compositionally biased region" description="Polar residues" evidence="3">
    <location>
        <begin position="333"/>
        <end position="342"/>
    </location>
</feature>
<dbReference type="PROSITE" id="PS50085">
    <property type="entry name" value="RAPGAP"/>
    <property type="match status" value="1"/>
</dbReference>
<keyword evidence="1" id="KW-0343">GTPase activation</keyword>
<feature type="coiled-coil region" evidence="2">
    <location>
        <begin position="446"/>
        <end position="473"/>
    </location>
</feature>
<evidence type="ECO:0000256" key="3">
    <source>
        <dbReference type="SAM" id="MobiDB-lite"/>
    </source>
</evidence>
<dbReference type="InterPro" id="IPR035974">
    <property type="entry name" value="Rap/Ran-GAP_sf"/>
</dbReference>
<protein>
    <submittedName>
        <fullName evidence="6">Rap1 GTPase-activating protein 2-like</fullName>
    </submittedName>
</protein>
<evidence type="ECO:0000259" key="4">
    <source>
        <dbReference type="PROSITE" id="PS50085"/>
    </source>
</evidence>
<dbReference type="SUPFAM" id="SSF111347">
    <property type="entry name" value="Rap/Ran-GAP"/>
    <property type="match status" value="1"/>
</dbReference>
<sequence length="516" mass="57615">MEKKANTPWQDVNRGNFGLLCDQIITETFQPVVFPKASEMLLAYDEHVLVNTYKFGIIYQRVAQTTEEELFGNITHSGAMEEFLNMIGQKIKLKDFQGFRGGLDTHYGQTGNESVYTHFQGCEVMFHVSTLLPYTEGDPQQLQRKRHIGNDIVAIVFQEGNTPFSPTIITSNFIHAYIIVEVVNPQTPETRYKVSVTAREDVPNFGPPLPQPAIFAKGNQFQEFLLAKLINAEHACYKAEKFAKLKERTRASLLHSLHDGLVQKTQEFCGAGLCYENSRTEMNGTSSRFLDSVRRALTGRNRSQSIESNLSNISQKRSAASTSSSGVSVITMGDSTPTSTKGSIKHLYQRSPSQGSTHSRNNDSLGGGFHERSGSGPNTPISSPETPPLMQRVTYESDTSSLNSLELERNTTASEDFGKCGNSGSLNNIQSSSLCTESYRLQRPDCDAVQRQIENLKLEVVKLKTEKLELLKQKMSSQRDMKKVKESEVRLTTELSMIRKEILRLRALDTEALAST</sequence>
<dbReference type="RefSeq" id="XP_013787919.1">
    <property type="nucleotide sequence ID" value="XM_013932465.2"/>
</dbReference>
<keyword evidence="2" id="KW-0175">Coiled coil</keyword>
<proteinExistence type="predicted"/>
<gene>
    <name evidence="6" type="primary">LOC106471843</name>
</gene>
<feature type="compositionally biased region" description="Polar residues" evidence="3">
    <location>
        <begin position="375"/>
        <end position="384"/>
    </location>
</feature>
<dbReference type="Gene3D" id="6.10.140.210">
    <property type="match status" value="1"/>
</dbReference>
<dbReference type="Pfam" id="PF21022">
    <property type="entry name" value="Rap-GAP_dimer"/>
    <property type="match status" value="1"/>
</dbReference>
<dbReference type="Proteomes" id="UP000694941">
    <property type="component" value="Unplaced"/>
</dbReference>
<feature type="compositionally biased region" description="Polar residues" evidence="3">
    <location>
        <begin position="300"/>
        <end position="317"/>
    </location>
</feature>
<evidence type="ECO:0000256" key="2">
    <source>
        <dbReference type="SAM" id="Coils"/>
    </source>
</evidence>
<dbReference type="PANTHER" id="PTHR15711">
    <property type="entry name" value="RAP GTPASE-ACTIVATING PROTEIN"/>
    <property type="match status" value="1"/>
</dbReference>
<reference evidence="6" key="1">
    <citation type="submission" date="2025-08" db="UniProtKB">
        <authorList>
            <consortium name="RefSeq"/>
        </authorList>
    </citation>
    <scope>IDENTIFICATION</scope>
    <source>
        <tissue evidence="6">Muscle</tissue>
    </source>
</reference>